<dbReference type="PROSITE" id="PS51462">
    <property type="entry name" value="NUDIX"/>
    <property type="match status" value="1"/>
</dbReference>
<keyword evidence="4" id="KW-1185">Reference proteome</keyword>
<dbReference type="GO" id="GO:0006754">
    <property type="term" value="P:ATP biosynthetic process"/>
    <property type="evidence" value="ECO:0007669"/>
    <property type="project" value="TreeGrafter"/>
</dbReference>
<dbReference type="InterPro" id="IPR000086">
    <property type="entry name" value="NUDIX_hydrolase_dom"/>
</dbReference>
<dbReference type="PROSITE" id="PS00893">
    <property type="entry name" value="NUDIX_BOX"/>
    <property type="match status" value="1"/>
</dbReference>
<feature type="domain" description="Nudix hydrolase" evidence="2">
    <location>
        <begin position="3"/>
        <end position="135"/>
    </location>
</feature>
<dbReference type="PANTHER" id="PTHR21340:SF0">
    <property type="entry name" value="BIS(5'-NUCLEOSYL)-TETRAPHOSPHATASE [ASYMMETRICAL]"/>
    <property type="match status" value="1"/>
</dbReference>
<dbReference type="Proteomes" id="UP001164706">
    <property type="component" value="Chromosome"/>
</dbReference>
<evidence type="ECO:0000313" key="3">
    <source>
        <dbReference type="EMBL" id="WAB81970.1"/>
    </source>
</evidence>
<dbReference type="GO" id="GO:0006167">
    <property type="term" value="P:AMP biosynthetic process"/>
    <property type="evidence" value="ECO:0007669"/>
    <property type="project" value="TreeGrafter"/>
</dbReference>
<dbReference type="AlphaFoldDB" id="A0A9E8MLS5"/>
<dbReference type="PANTHER" id="PTHR21340">
    <property type="entry name" value="DIADENOSINE 5,5-P1,P4-TETRAPHOSPHATE PYROPHOSPHOHYDROLASE MUTT"/>
    <property type="match status" value="1"/>
</dbReference>
<dbReference type="KEGG" id="mdb:OVN18_02830"/>
<evidence type="ECO:0000259" key="2">
    <source>
        <dbReference type="PROSITE" id="PS51462"/>
    </source>
</evidence>
<organism evidence="3 4">
    <name type="scientific">Microcella daejeonensis</name>
    <dbReference type="NCBI Taxonomy" id="2994971"/>
    <lineage>
        <taxon>Bacteria</taxon>
        <taxon>Bacillati</taxon>
        <taxon>Actinomycetota</taxon>
        <taxon>Actinomycetes</taxon>
        <taxon>Micrococcales</taxon>
        <taxon>Microbacteriaceae</taxon>
        <taxon>Microcella</taxon>
    </lineage>
</organism>
<accession>A0A9E8MLS5</accession>
<dbReference type="RefSeq" id="WP_267781778.1">
    <property type="nucleotide sequence ID" value="NZ_CP113089.1"/>
</dbReference>
<dbReference type="SUPFAM" id="SSF55811">
    <property type="entry name" value="Nudix"/>
    <property type="match status" value="1"/>
</dbReference>
<protein>
    <submittedName>
        <fullName evidence="3">NUDIX domain-containing protein</fullName>
    </submittedName>
</protein>
<dbReference type="Gene3D" id="3.90.79.10">
    <property type="entry name" value="Nucleoside Triphosphate Pyrophosphohydrolase"/>
    <property type="match status" value="1"/>
</dbReference>
<gene>
    <name evidence="3" type="ORF">OVN18_02830</name>
</gene>
<name>A0A9E8MLS5_9MICO</name>
<keyword evidence="1" id="KW-0378">Hydrolase</keyword>
<dbReference type="InterPro" id="IPR029033">
    <property type="entry name" value="His_PPase_superfam"/>
</dbReference>
<dbReference type="GO" id="GO:0004081">
    <property type="term" value="F:bis(5'-nucleosyl)-tetraphosphatase (asymmetrical) activity"/>
    <property type="evidence" value="ECO:0007669"/>
    <property type="project" value="TreeGrafter"/>
</dbReference>
<evidence type="ECO:0000313" key="4">
    <source>
        <dbReference type="Proteomes" id="UP001164706"/>
    </source>
</evidence>
<dbReference type="InterPro" id="IPR020084">
    <property type="entry name" value="NUDIX_hydrolase_CS"/>
</dbReference>
<evidence type="ECO:0000256" key="1">
    <source>
        <dbReference type="ARBA" id="ARBA00022801"/>
    </source>
</evidence>
<reference evidence="3" key="1">
    <citation type="submission" date="2022-11" db="EMBL/GenBank/DDBJ databases">
        <title>Description of Microcella daejonensis nov. sp, isolated from riverside soil.</title>
        <authorList>
            <person name="Molina K.M."/>
            <person name="Kim S.B."/>
        </authorList>
    </citation>
    <scope>NUCLEOTIDE SEQUENCE</scope>
    <source>
        <strain evidence="3">MMS21-STM12</strain>
    </source>
</reference>
<dbReference type="SUPFAM" id="SSF53254">
    <property type="entry name" value="Phosphoglycerate mutase-like"/>
    <property type="match status" value="1"/>
</dbReference>
<dbReference type="Pfam" id="PF00293">
    <property type="entry name" value="NUDIX"/>
    <property type="match status" value="1"/>
</dbReference>
<proteinExistence type="predicted"/>
<sequence>MSPAVVAAGAVVWKIVDGKVRVLLVHRTQHKDVTIPKGKVDPGETLPQTAVREIAEETGFDVELGAPLGTVEYRLPNGRQKVVHYWSAEVDPGAAERHSYEANGEIFALEWLPLAKAAKHLTYPHDAEVLDRFAAQVEAGAARTFSLIVLRHGKAMPHEQWDGPDRTRPLLHHGLEQSVSVAGGIAAYGPEKLLSSSAVRCLSTIGPTAALTGLDIKASESISQDAYASDGSRVEAVVTKRLAKGLTAVLCSHGPVIPQIIGAAASLGGVAIDGDLRRSAALATGEFTVMHFAPGESGPRLVAVETHAPAVA</sequence>
<dbReference type="Gene3D" id="3.40.50.1240">
    <property type="entry name" value="Phosphoglycerate mutase-like"/>
    <property type="match status" value="1"/>
</dbReference>
<dbReference type="InterPro" id="IPR015797">
    <property type="entry name" value="NUDIX_hydrolase-like_dom_sf"/>
</dbReference>
<dbReference type="InterPro" id="IPR051325">
    <property type="entry name" value="Nudix_hydrolase_domain"/>
</dbReference>
<dbReference type="EMBL" id="CP113089">
    <property type="protein sequence ID" value="WAB81970.1"/>
    <property type="molecule type" value="Genomic_DNA"/>
</dbReference>
<dbReference type="CDD" id="cd03673">
    <property type="entry name" value="NUDIX_Ap6A_hydrolase"/>
    <property type="match status" value="1"/>
</dbReference>